<evidence type="ECO:0000259" key="2">
    <source>
        <dbReference type="PROSITE" id="PS50405"/>
    </source>
</evidence>
<dbReference type="InterPro" id="IPR050983">
    <property type="entry name" value="GST_Omega/HSP26"/>
</dbReference>
<dbReference type="InterPro" id="IPR040079">
    <property type="entry name" value="Glutathione_S-Trfase"/>
</dbReference>
<feature type="chain" id="PRO_5044854540" description="GST C-terminal domain-containing protein" evidence="1">
    <location>
        <begin position="28"/>
        <end position="270"/>
    </location>
</feature>
<dbReference type="Gene3D" id="1.20.1050.10">
    <property type="match status" value="1"/>
</dbReference>
<keyword evidence="4" id="KW-1185">Reference proteome</keyword>
<dbReference type="SUPFAM" id="SSF47616">
    <property type="entry name" value="GST C-terminal domain-like"/>
    <property type="match status" value="1"/>
</dbReference>
<dbReference type="Proteomes" id="UP001516023">
    <property type="component" value="Unassembled WGS sequence"/>
</dbReference>
<dbReference type="PROSITE" id="PS51257">
    <property type="entry name" value="PROKAR_LIPOPROTEIN"/>
    <property type="match status" value="1"/>
</dbReference>
<dbReference type="InterPro" id="IPR010987">
    <property type="entry name" value="Glutathione-S-Trfase_C-like"/>
</dbReference>
<accession>A0ABD3QAS4</accession>
<feature type="signal peptide" evidence="1">
    <location>
        <begin position="1"/>
        <end position="27"/>
    </location>
</feature>
<dbReference type="Pfam" id="PF13410">
    <property type="entry name" value="GST_C_2"/>
    <property type="match status" value="1"/>
</dbReference>
<evidence type="ECO:0000313" key="3">
    <source>
        <dbReference type="EMBL" id="KAL3796979.1"/>
    </source>
</evidence>
<proteinExistence type="predicted"/>
<protein>
    <recommendedName>
        <fullName evidence="2">GST C-terminal domain-containing protein</fullName>
    </recommendedName>
</protein>
<feature type="domain" description="GST C-terminal" evidence="2">
    <location>
        <begin position="146"/>
        <end position="270"/>
    </location>
</feature>
<dbReference type="SFLD" id="SFLDS00019">
    <property type="entry name" value="Glutathione_Transferase_(cytos"/>
    <property type="match status" value="1"/>
</dbReference>
<gene>
    <name evidence="3" type="ORF">HJC23_000732</name>
</gene>
<comment type="caution">
    <text evidence="3">The sequence shown here is derived from an EMBL/GenBank/DDBJ whole genome shotgun (WGS) entry which is preliminary data.</text>
</comment>
<dbReference type="AlphaFoldDB" id="A0ABD3QAS4"/>
<name>A0ABD3QAS4_9STRA</name>
<dbReference type="Pfam" id="PF13409">
    <property type="entry name" value="GST_N_2"/>
    <property type="match status" value="1"/>
</dbReference>
<dbReference type="PANTHER" id="PTHR43968">
    <property type="match status" value="1"/>
</dbReference>
<dbReference type="EMBL" id="JABMIG020000058">
    <property type="protein sequence ID" value="KAL3796979.1"/>
    <property type="molecule type" value="Genomic_DNA"/>
</dbReference>
<dbReference type="InterPro" id="IPR036282">
    <property type="entry name" value="Glutathione-S-Trfase_C_sf"/>
</dbReference>
<dbReference type="PANTHER" id="PTHR43968:SF6">
    <property type="entry name" value="GLUTATHIONE S-TRANSFERASE OMEGA"/>
    <property type="match status" value="1"/>
</dbReference>
<reference evidence="3 4" key="1">
    <citation type="journal article" date="2020" name="G3 (Bethesda)">
        <title>Improved Reference Genome for Cyclotella cryptica CCMP332, a Model for Cell Wall Morphogenesis, Salinity Adaptation, and Lipid Production in Diatoms (Bacillariophyta).</title>
        <authorList>
            <person name="Roberts W.R."/>
            <person name="Downey K.M."/>
            <person name="Ruck E.C."/>
            <person name="Traller J.C."/>
            <person name="Alverson A.J."/>
        </authorList>
    </citation>
    <scope>NUCLEOTIDE SEQUENCE [LARGE SCALE GENOMIC DNA]</scope>
    <source>
        <strain evidence="3 4">CCMP332</strain>
    </source>
</reference>
<sequence length="270" mass="30848">MTHRRIISNFLLLFIGLLLSCPFVISAFQRSHYAFAALDRQGCQTIPKMPTAALKLATKDSEGTNQQEIQFVTNTWCPFAQKAWIALEASHCQYKMREVSLYGAGGKPDWFWELNPKGTVPVVVVKEGDKKIVLDDSEYILEAVMDGRIKGDGRMLIDMERDEEVRQITQWRNIISKQLIPIGKAAVLGGSRTKLQSLLKELDSMVIGPYLTGEKFTVADAAAFPFFWRLDKEYGLGKDGTQKLHAWLERCLQDEAVRKTITSQGWWWWW</sequence>
<dbReference type="InterPro" id="IPR036249">
    <property type="entry name" value="Thioredoxin-like_sf"/>
</dbReference>
<dbReference type="PROSITE" id="PS50405">
    <property type="entry name" value="GST_CTER"/>
    <property type="match status" value="1"/>
</dbReference>
<organism evidence="3 4">
    <name type="scientific">Cyclotella cryptica</name>
    <dbReference type="NCBI Taxonomy" id="29204"/>
    <lineage>
        <taxon>Eukaryota</taxon>
        <taxon>Sar</taxon>
        <taxon>Stramenopiles</taxon>
        <taxon>Ochrophyta</taxon>
        <taxon>Bacillariophyta</taxon>
        <taxon>Coscinodiscophyceae</taxon>
        <taxon>Thalassiosirophycidae</taxon>
        <taxon>Stephanodiscales</taxon>
        <taxon>Stephanodiscaceae</taxon>
        <taxon>Cyclotella</taxon>
    </lineage>
</organism>
<dbReference type="CDD" id="cd00570">
    <property type="entry name" value="GST_N_family"/>
    <property type="match status" value="1"/>
</dbReference>
<dbReference type="SUPFAM" id="SSF52833">
    <property type="entry name" value="Thioredoxin-like"/>
    <property type="match status" value="1"/>
</dbReference>
<dbReference type="Gene3D" id="3.40.30.10">
    <property type="entry name" value="Glutaredoxin"/>
    <property type="match status" value="1"/>
</dbReference>
<evidence type="ECO:0000256" key="1">
    <source>
        <dbReference type="SAM" id="SignalP"/>
    </source>
</evidence>
<evidence type="ECO:0000313" key="4">
    <source>
        <dbReference type="Proteomes" id="UP001516023"/>
    </source>
</evidence>
<dbReference type="InterPro" id="IPR004045">
    <property type="entry name" value="Glutathione_S-Trfase_N"/>
</dbReference>
<keyword evidence="1" id="KW-0732">Signal</keyword>
<dbReference type="CDD" id="cd00299">
    <property type="entry name" value="GST_C_family"/>
    <property type="match status" value="1"/>
</dbReference>